<keyword evidence="2" id="KW-1185">Reference proteome</keyword>
<protein>
    <submittedName>
        <fullName evidence="1">Uncharacterized protein</fullName>
    </submittedName>
</protein>
<proteinExistence type="predicted"/>
<evidence type="ECO:0000313" key="1">
    <source>
        <dbReference type="EMBL" id="STZ74822.1"/>
    </source>
</evidence>
<name>A0A378UEM3_MORLA</name>
<sequence length="55" mass="6564">MIRAKLKTNNTFVYIYYIYKQKNSEGRYVLHYLSSAHNRTGLSVYLKMRSTTLNL</sequence>
<organism evidence="1 2">
    <name type="scientific">Moraxella lacunata</name>
    <dbReference type="NCBI Taxonomy" id="477"/>
    <lineage>
        <taxon>Bacteria</taxon>
        <taxon>Pseudomonadati</taxon>
        <taxon>Pseudomonadota</taxon>
        <taxon>Gammaproteobacteria</taxon>
        <taxon>Moraxellales</taxon>
        <taxon>Moraxellaceae</taxon>
        <taxon>Moraxella</taxon>
    </lineage>
</organism>
<dbReference type="AlphaFoldDB" id="A0A378UEM3"/>
<gene>
    <name evidence="1" type="ORF">NCTC7911_03003</name>
</gene>
<accession>A0A378UEM3</accession>
<dbReference type="EMBL" id="UGQC01000004">
    <property type="protein sequence ID" value="STZ74822.1"/>
    <property type="molecule type" value="Genomic_DNA"/>
</dbReference>
<reference evidence="1 2" key="1">
    <citation type="submission" date="2018-06" db="EMBL/GenBank/DDBJ databases">
        <authorList>
            <consortium name="Pathogen Informatics"/>
            <person name="Doyle S."/>
        </authorList>
    </citation>
    <scope>NUCLEOTIDE SEQUENCE [LARGE SCALE GENOMIC DNA]</scope>
    <source>
        <strain evidence="1 2">NCTC7911</strain>
    </source>
</reference>
<evidence type="ECO:0000313" key="2">
    <source>
        <dbReference type="Proteomes" id="UP000254107"/>
    </source>
</evidence>
<dbReference type="Proteomes" id="UP000254107">
    <property type="component" value="Unassembled WGS sequence"/>
</dbReference>